<comment type="function">
    <text evidence="9">Catalyzes the reduction of all-trans-retinal to all-trans-retinol in the presence of NADPH.</text>
</comment>
<dbReference type="Proteomes" id="UP000184267">
    <property type="component" value="Unassembled WGS sequence"/>
</dbReference>
<evidence type="ECO:0000259" key="14">
    <source>
        <dbReference type="SMART" id="SM00822"/>
    </source>
</evidence>
<dbReference type="GO" id="GO:0016020">
    <property type="term" value="C:membrane"/>
    <property type="evidence" value="ECO:0007669"/>
    <property type="project" value="UniProtKB-SubCell"/>
</dbReference>
<evidence type="ECO:0000313" key="15">
    <source>
        <dbReference type="EMBL" id="OJT12525.1"/>
    </source>
</evidence>
<dbReference type="STRING" id="154538.A0A1M2VY57"/>
<organism evidence="15 16">
    <name type="scientific">Trametes pubescens</name>
    <name type="common">White-rot fungus</name>
    <dbReference type="NCBI Taxonomy" id="154538"/>
    <lineage>
        <taxon>Eukaryota</taxon>
        <taxon>Fungi</taxon>
        <taxon>Dikarya</taxon>
        <taxon>Basidiomycota</taxon>
        <taxon>Agaricomycotina</taxon>
        <taxon>Agaricomycetes</taxon>
        <taxon>Polyporales</taxon>
        <taxon>Polyporaceae</taxon>
        <taxon>Trametes</taxon>
    </lineage>
</organism>
<keyword evidence="3 13" id="KW-0812">Transmembrane</keyword>
<evidence type="ECO:0000256" key="13">
    <source>
        <dbReference type="SAM" id="Phobius"/>
    </source>
</evidence>
<gene>
    <name evidence="15" type="ORF">TRAPUB_10926</name>
</gene>
<evidence type="ECO:0000256" key="4">
    <source>
        <dbReference type="ARBA" id="ARBA00022857"/>
    </source>
</evidence>
<evidence type="ECO:0000256" key="1">
    <source>
        <dbReference type="ARBA" id="ARBA00004141"/>
    </source>
</evidence>
<dbReference type="InterPro" id="IPR020904">
    <property type="entry name" value="Sc_DH/Rdtase_CS"/>
</dbReference>
<dbReference type="Gene3D" id="3.40.50.720">
    <property type="entry name" value="NAD(P)-binding Rossmann-like Domain"/>
    <property type="match status" value="1"/>
</dbReference>
<evidence type="ECO:0000256" key="7">
    <source>
        <dbReference type="ARBA" id="ARBA00023098"/>
    </source>
</evidence>
<keyword evidence="16" id="KW-1185">Reference proteome</keyword>
<dbReference type="PANTHER" id="PTHR24322">
    <property type="entry name" value="PKSB"/>
    <property type="match status" value="1"/>
</dbReference>
<dbReference type="PANTHER" id="PTHR24322:SF736">
    <property type="entry name" value="RETINOL DEHYDROGENASE 10"/>
    <property type="match status" value="1"/>
</dbReference>
<dbReference type="FunFam" id="3.40.50.720:FF:000131">
    <property type="entry name" value="Short-chain dehydrogenase/reductase 3"/>
    <property type="match status" value="1"/>
</dbReference>
<evidence type="ECO:0000256" key="10">
    <source>
        <dbReference type="ARBA" id="ARBA00068717"/>
    </source>
</evidence>
<dbReference type="AlphaFoldDB" id="A0A1M2VY57"/>
<dbReference type="CDD" id="cd05339">
    <property type="entry name" value="17beta-HSDXI-like_SDR_c"/>
    <property type="match status" value="1"/>
</dbReference>
<dbReference type="InterPro" id="IPR002347">
    <property type="entry name" value="SDR_fam"/>
</dbReference>
<feature type="transmembrane region" description="Helical" evidence="13">
    <location>
        <begin position="50"/>
        <end position="69"/>
    </location>
</feature>
<evidence type="ECO:0000256" key="3">
    <source>
        <dbReference type="ARBA" id="ARBA00022692"/>
    </source>
</evidence>
<dbReference type="InterPro" id="IPR057326">
    <property type="entry name" value="KR_dom"/>
</dbReference>
<feature type="domain" description="Ketoreductase" evidence="14">
    <location>
        <begin position="94"/>
        <end position="269"/>
    </location>
</feature>
<dbReference type="EMBL" id="MNAD01000480">
    <property type="protein sequence ID" value="OJT12525.1"/>
    <property type="molecule type" value="Genomic_DNA"/>
</dbReference>
<dbReference type="PRINTS" id="PR00081">
    <property type="entry name" value="GDHRDH"/>
</dbReference>
<proteinExistence type="inferred from homology"/>
<dbReference type="InterPro" id="IPR036291">
    <property type="entry name" value="NAD(P)-bd_dom_sf"/>
</dbReference>
<dbReference type="PRINTS" id="PR00080">
    <property type="entry name" value="SDRFAMILY"/>
</dbReference>
<name>A0A1M2VY57_TRAPU</name>
<comment type="subcellular location">
    <subcellularLocation>
        <location evidence="1">Membrane</location>
        <topology evidence="1">Multi-pass membrane protein</topology>
    </subcellularLocation>
</comment>
<dbReference type="SMART" id="SM00822">
    <property type="entry name" value="PKS_KR"/>
    <property type="match status" value="1"/>
</dbReference>
<dbReference type="OMA" id="NWYAVLP"/>
<evidence type="ECO:0000256" key="9">
    <source>
        <dbReference type="ARBA" id="ARBA00059620"/>
    </source>
</evidence>
<feature type="transmembrane region" description="Helical" evidence="13">
    <location>
        <begin position="20"/>
        <end position="43"/>
    </location>
</feature>
<keyword evidence="5 13" id="KW-1133">Transmembrane helix</keyword>
<keyword evidence="7" id="KW-0443">Lipid metabolism</keyword>
<dbReference type="GO" id="GO:0052650">
    <property type="term" value="F:all-trans-retinol dehydrogenase (NADP+) activity"/>
    <property type="evidence" value="ECO:0007669"/>
    <property type="project" value="UniProtKB-ARBA"/>
</dbReference>
<reference evidence="15 16" key="1">
    <citation type="submission" date="2016-10" db="EMBL/GenBank/DDBJ databases">
        <title>Genome sequence of the basidiomycete white-rot fungus Trametes pubescens.</title>
        <authorList>
            <person name="Makela M.R."/>
            <person name="Granchi Z."/>
            <person name="Peng M."/>
            <person name="De Vries R.P."/>
            <person name="Grigoriev I."/>
            <person name="Riley R."/>
            <person name="Hilden K."/>
        </authorList>
    </citation>
    <scope>NUCLEOTIDE SEQUENCE [LARGE SCALE GENOMIC DNA]</scope>
    <source>
        <strain evidence="15 16">FBCC735</strain>
    </source>
</reference>
<dbReference type="OrthoDB" id="10253736at2759"/>
<evidence type="ECO:0000256" key="2">
    <source>
        <dbReference type="ARBA" id="ARBA00006484"/>
    </source>
</evidence>
<keyword evidence="8 13" id="KW-0472">Membrane</keyword>
<keyword evidence="4" id="KW-0521">NADP</keyword>
<dbReference type="PROSITE" id="PS00061">
    <property type="entry name" value="ADH_SHORT"/>
    <property type="match status" value="1"/>
</dbReference>
<protein>
    <recommendedName>
        <fullName evidence="10">Short-chain dehydrogenase/reductase 3</fullName>
    </recommendedName>
    <alternativeName>
        <fullName evidence="11">Retinal short-chain dehydrogenase/reductase 1</fullName>
    </alternativeName>
</protein>
<evidence type="ECO:0000256" key="6">
    <source>
        <dbReference type="ARBA" id="ARBA00023002"/>
    </source>
</evidence>
<sequence length="375" mass="42479">MSQFADFGNPVYDTFDLDLLVKVLAHTAFSPFFTFFIPVFYYFQGARWPAPVVVIPAFYNLALCVFWFFRWYSRLYRNQGSLLHGPARLDWGEQLVVITGGASGLGELVANTLAVRNVLVVVLDVKPIQTENHNITYYKCDVSKWEEVEAVSKRIVEELGHPTMLINNAGVVQGKAILDLTPEDVQQTFAVNTLAHFWTLKAFLPQMIKEKTGHIMNISSAAGMVGMARLTDYGASKAALINLHESLRYELDHIYNAPEVRTSLLIAGHIMTPLFATARHPKSFLYRFFFPSLAPVDVAKAVIAALDERHSQVVYLPFYANFVPLLHMFPSFLRDFAQWITGCDYALQDFVKLSGRRPEEGPAPFVSMRERDRLE</sequence>
<evidence type="ECO:0000256" key="11">
    <source>
        <dbReference type="ARBA" id="ARBA00082544"/>
    </source>
</evidence>
<keyword evidence="6" id="KW-0560">Oxidoreductase</keyword>
<dbReference type="Pfam" id="PF00106">
    <property type="entry name" value="adh_short"/>
    <property type="match status" value="1"/>
</dbReference>
<dbReference type="SUPFAM" id="SSF51735">
    <property type="entry name" value="NAD(P)-binding Rossmann-fold domains"/>
    <property type="match status" value="1"/>
</dbReference>
<comment type="caution">
    <text evidence="15">The sequence shown here is derived from an EMBL/GenBank/DDBJ whole genome shotgun (WGS) entry which is preliminary data.</text>
</comment>
<evidence type="ECO:0000256" key="8">
    <source>
        <dbReference type="ARBA" id="ARBA00023136"/>
    </source>
</evidence>
<evidence type="ECO:0000313" key="16">
    <source>
        <dbReference type="Proteomes" id="UP000184267"/>
    </source>
</evidence>
<evidence type="ECO:0000256" key="12">
    <source>
        <dbReference type="RuleBase" id="RU000363"/>
    </source>
</evidence>
<accession>A0A1M2VY57</accession>
<comment type="similarity">
    <text evidence="2 12">Belongs to the short-chain dehydrogenases/reductases (SDR) family.</text>
</comment>
<evidence type="ECO:0000256" key="5">
    <source>
        <dbReference type="ARBA" id="ARBA00022989"/>
    </source>
</evidence>